<proteinExistence type="predicted"/>
<dbReference type="InterPro" id="IPR004827">
    <property type="entry name" value="bZIP"/>
</dbReference>
<feature type="region of interest" description="Disordered" evidence="7">
    <location>
        <begin position="218"/>
        <end position="254"/>
    </location>
</feature>
<gene>
    <name evidence="9" type="ORF">Syun_015573</name>
</gene>
<feature type="compositionally biased region" description="Low complexity" evidence="7">
    <location>
        <begin position="558"/>
        <end position="572"/>
    </location>
</feature>
<dbReference type="PANTHER" id="PTHR13690">
    <property type="entry name" value="TRANSCRIPTION FACTOR POSF21-RELATED"/>
    <property type="match status" value="1"/>
</dbReference>
<feature type="region of interest" description="Disordered" evidence="7">
    <location>
        <begin position="16"/>
        <end position="201"/>
    </location>
</feature>
<sequence length="584" mass="64375">MEEKEEYRSEMLLRLQSSFGTSPSLGSKNNQSWANRFDLPQLDTSTLNRAPPRNISHSYSPESNRRPGIPPSHPPIPPASPYSQITVSRPNSAQQQNSFSPGPSHSRSLSQPAFFSFDSLPPLGPSPYRDAPMTSISNPVSPDVSMEDQDGSSSRAAPHSLTQCSPLRVGEGLPPRKGHRRSNSDIPFTFSALSSPPLAPVRGQGVFDQSYARENFGMPKSSQLVKQEADWDRDRDRDSDQNAEGLGERKSDGEMMDELLSAYLNLDNMDILSSPVNKEKSCQESHEDLDSRGSVSKKSGADSSDNETESSVNESASSMPRANPGSSIEKKESGKRSAVIDIAPSNRHRRSISMDSFMTKLPDFGDESLKIPPSPGNQTGQNSLSKSIDGNNITLSLEFGNGEFSGAELKKIMANEKLAEIAMADPKRAKRILANRQSAARSKERKMRYISELELKVQTLQTEATTLSAQLTMLQRDSAGLTSENSELKFRLQAMEQQAQLRDALNEALTAEVQRLKLSTGELGGEMRSSNPMAQQLSMNAQMFQMRSNEQTHLNMYQLQRQRQQPPQQLQQTATSAGNQDAKH</sequence>
<comment type="subcellular location">
    <subcellularLocation>
        <location evidence="1">Nucleus</location>
    </subcellularLocation>
</comment>
<keyword evidence="6" id="KW-0175">Coiled coil</keyword>
<evidence type="ECO:0000313" key="9">
    <source>
        <dbReference type="EMBL" id="KAK9136243.1"/>
    </source>
</evidence>
<dbReference type="InterPro" id="IPR046347">
    <property type="entry name" value="bZIP_sf"/>
</dbReference>
<feature type="compositionally biased region" description="Polar residues" evidence="7">
    <location>
        <begin position="151"/>
        <end position="165"/>
    </location>
</feature>
<evidence type="ECO:0000256" key="2">
    <source>
        <dbReference type="ARBA" id="ARBA00023015"/>
    </source>
</evidence>
<evidence type="ECO:0000256" key="3">
    <source>
        <dbReference type="ARBA" id="ARBA00023125"/>
    </source>
</evidence>
<feature type="compositionally biased region" description="Polar residues" evidence="7">
    <location>
        <begin position="86"/>
        <end position="113"/>
    </location>
</feature>
<evidence type="ECO:0000256" key="4">
    <source>
        <dbReference type="ARBA" id="ARBA00023163"/>
    </source>
</evidence>
<dbReference type="AlphaFoldDB" id="A0AAP0JLE8"/>
<dbReference type="CDD" id="cd14703">
    <property type="entry name" value="bZIP_plant_RF2"/>
    <property type="match status" value="1"/>
</dbReference>
<evidence type="ECO:0000259" key="8">
    <source>
        <dbReference type="PROSITE" id="PS50217"/>
    </source>
</evidence>
<dbReference type="Proteomes" id="UP001420932">
    <property type="component" value="Unassembled WGS sequence"/>
</dbReference>
<keyword evidence="2" id="KW-0805">Transcription regulation</keyword>
<dbReference type="InterPro" id="IPR044759">
    <property type="entry name" value="bZIP_RF2"/>
</dbReference>
<evidence type="ECO:0000313" key="10">
    <source>
        <dbReference type="Proteomes" id="UP001420932"/>
    </source>
</evidence>
<dbReference type="Pfam" id="PF00170">
    <property type="entry name" value="bZIP_1"/>
    <property type="match status" value="1"/>
</dbReference>
<dbReference type="PANTHER" id="PTHR13690:SF80">
    <property type="entry name" value="BZIP TRANSCRIPTION FACTOR FAMILY PROTEIN-RELATED"/>
    <property type="match status" value="1"/>
</dbReference>
<evidence type="ECO:0000256" key="7">
    <source>
        <dbReference type="SAM" id="MobiDB-lite"/>
    </source>
</evidence>
<dbReference type="GO" id="GO:0003677">
    <property type="term" value="F:DNA binding"/>
    <property type="evidence" value="ECO:0007669"/>
    <property type="project" value="UniProtKB-KW"/>
</dbReference>
<organism evidence="9 10">
    <name type="scientific">Stephania yunnanensis</name>
    <dbReference type="NCBI Taxonomy" id="152371"/>
    <lineage>
        <taxon>Eukaryota</taxon>
        <taxon>Viridiplantae</taxon>
        <taxon>Streptophyta</taxon>
        <taxon>Embryophyta</taxon>
        <taxon>Tracheophyta</taxon>
        <taxon>Spermatophyta</taxon>
        <taxon>Magnoliopsida</taxon>
        <taxon>Ranunculales</taxon>
        <taxon>Menispermaceae</taxon>
        <taxon>Menispermoideae</taxon>
        <taxon>Cissampelideae</taxon>
        <taxon>Stephania</taxon>
    </lineage>
</organism>
<feature type="region of interest" description="Disordered" evidence="7">
    <location>
        <begin position="550"/>
        <end position="584"/>
    </location>
</feature>
<dbReference type="GO" id="GO:0003700">
    <property type="term" value="F:DNA-binding transcription factor activity"/>
    <property type="evidence" value="ECO:0007669"/>
    <property type="project" value="InterPro"/>
</dbReference>
<evidence type="ECO:0000256" key="1">
    <source>
        <dbReference type="ARBA" id="ARBA00004123"/>
    </source>
</evidence>
<reference evidence="9 10" key="1">
    <citation type="submission" date="2024-01" db="EMBL/GenBank/DDBJ databases">
        <title>Genome assemblies of Stephania.</title>
        <authorList>
            <person name="Yang L."/>
        </authorList>
    </citation>
    <scope>NUCLEOTIDE SEQUENCE [LARGE SCALE GENOMIC DNA]</scope>
    <source>
        <strain evidence="9">YNDBR</strain>
        <tissue evidence="9">Leaf</tissue>
    </source>
</reference>
<name>A0AAP0JLE8_9MAGN</name>
<keyword evidence="4" id="KW-0804">Transcription</keyword>
<feature type="compositionally biased region" description="Basic and acidic residues" evidence="7">
    <location>
        <begin position="227"/>
        <end position="253"/>
    </location>
</feature>
<keyword evidence="3" id="KW-0238">DNA-binding</keyword>
<protein>
    <recommendedName>
        <fullName evidence="8">BZIP domain-containing protein</fullName>
    </recommendedName>
</protein>
<dbReference type="Gene3D" id="1.20.5.170">
    <property type="match status" value="1"/>
</dbReference>
<keyword evidence="5" id="KW-0539">Nucleus</keyword>
<dbReference type="FunFam" id="1.20.5.170:FF:000009">
    <property type="entry name" value="probable transcription factor PosF21"/>
    <property type="match status" value="1"/>
</dbReference>
<dbReference type="EMBL" id="JBBNAF010000006">
    <property type="protein sequence ID" value="KAK9136243.1"/>
    <property type="molecule type" value="Genomic_DNA"/>
</dbReference>
<dbReference type="SUPFAM" id="SSF57959">
    <property type="entry name" value="Leucine zipper domain"/>
    <property type="match status" value="1"/>
</dbReference>
<comment type="caution">
    <text evidence="9">The sequence shown here is derived from an EMBL/GenBank/DDBJ whole genome shotgun (WGS) entry which is preliminary data.</text>
</comment>
<accession>A0AAP0JLE8</accession>
<keyword evidence="10" id="KW-1185">Reference proteome</keyword>
<feature type="compositionally biased region" description="Polar residues" evidence="7">
    <location>
        <begin position="16"/>
        <end position="34"/>
    </location>
</feature>
<feature type="compositionally biased region" description="Basic and acidic residues" evidence="7">
    <location>
        <begin position="277"/>
        <end position="291"/>
    </location>
</feature>
<dbReference type="SMART" id="SM00338">
    <property type="entry name" value="BRLZ"/>
    <property type="match status" value="1"/>
</dbReference>
<feature type="region of interest" description="Disordered" evidence="7">
    <location>
        <begin position="276"/>
        <end position="385"/>
    </location>
</feature>
<feature type="coiled-coil region" evidence="6">
    <location>
        <begin position="443"/>
        <end position="477"/>
    </location>
</feature>
<evidence type="ECO:0000256" key="6">
    <source>
        <dbReference type="SAM" id="Coils"/>
    </source>
</evidence>
<dbReference type="GO" id="GO:0005634">
    <property type="term" value="C:nucleus"/>
    <property type="evidence" value="ECO:0007669"/>
    <property type="project" value="UniProtKB-SubCell"/>
</dbReference>
<feature type="compositionally biased region" description="Polar residues" evidence="7">
    <location>
        <begin position="293"/>
        <end position="326"/>
    </location>
</feature>
<feature type="domain" description="BZIP" evidence="8">
    <location>
        <begin position="425"/>
        <end position="488"/>
    </location>
</feature>
<feature type="compositionally biased region" description="Pro residues" evidence="7">
    <location>
        <begin position="68"/>
        <end position="80"/>
    </location>
</feature>
<feature type="compositionally biased region" description="Polar residues" evidence="7">
    <location>
        <begin position="376"/>
        <end position="385"/>
    </location>
</feature>
<dbReference type="PROSITE" id="PS50217">
    <property type="entry name" value="BZIP"/>
    <property type="match status" value="1"/>
</dbReference>
<feature type="compositionally biased region" description="Polar residues" evidence="7">
    <location>
        <begin position="573"/>
        <end position="584"/>
    </location>
</feature>
<evidence type="ECO:0000256" key="5">
    <source>
        <dbReference type="ARBA" id="ARBA00023242"/>
    </source>
</evidence>